<protein>
    <submittedName>
        <fullName evidence="2">Sulfur reduction protein DsrE</fullName>
    </submittedName>
</protein>
<dbReference type="InterPro" id="IPR003787">
    <property type="entry name" value="Sulphur_relay_DsrE/F-like"/>
</dbReference>
<dbReference type="InterPro" id="IPR017462">
    <property type="entry name" value="Sulphur_relay_TusC/DsrF"/>
</dbReference>
<organism evidence="2">
    <name type="scientific">Hydrogenobacter sp</name>
    <dbReference type="NCBI Taxonomy" id="2152829"/>
    <lineage>
        <taxon>Bacteria</taxon>
        <taxon>Pseudomonadati</taxon>
        <taxon>Aquificota</taxon>
        <taxon>Aquificia</taxon>
        <taxon>Aquificales</taxon>
        <taxon>Aquificaceae</taxon>
        <taxon>Hydrogenobacter</taxon>
    </lineage>
</organism>
<accession>A0A7C2YWB9</accession>
<dbReference type="Pfam" id="PF02635">
    <property type="entry name" value="DsrE"/>
    <property type="match status" value="1"/>
</dbReference>
<proteinExistence type="inferred from homology"/>
<evidence type="ECO:0000313" key="2">
    <source>
        <dbReference type="EMBL" id="HEW46171.1"/>
    </source>
</evidence>
<dbReference type="PANTHER" id="PTHR38780:SF1">
    <property type="entry name" value="PROTEIN TUSC"/>
    <property type="match status" value="1"/>
</dbReference>
<dbReference type="InterPro" id="IPR027396">
    <property type="entry name" value="DsrEFH-like"/>
</dbReference>
<comment type="similarity">
    <text evidence="1">Belongs to the DsrF/TusC family.</text>
</comment>
<dbReference type="EMBL" id="DSFP01000051">
    <property type="protein sequence ID" value="HEW46171.1"/>
    <property type="molecule type" value="Genomic_DNA"/>
</dbReference>
<dbReference type="Gene3D" id="3.40.1260.10">
    <property type="entry name" value="DsrEFH-like"/>
    <property type="match status" value="1"/>
</dbReference>
<dbReference type="PANTHER" id="PTHR38780">
    <property type="entry name" value="PROTEIN TUSC"/>
    <property type="match status" value="1"/>
</dbReference>
<name>A0A7C2YWB9_9AQUI</name>
<dbReference type="AlphaFoldDB" id="A0A7C2YWB9"/>
<sequence>MRIAFIVKGDPFSWKCHEALRVAMALGINSEVSLIFIKDGVYALTKWHPEELGIEGFERLLENMAYVNVKVFVEDTSLEERGLKPEDLVCEVEVKSIEEIKEMIKSAEAVMVW</sequence>
<comment type="caution">
    <text evidence="2">The sequence shown here is derived from an EMBL/GenBank/DDBJ whole genome shotgun (WGS) entry which is preliminary data.</text>
</comment>
<evidence type="ECO:0000256" key="1">
    <source>
        <dbReference type="ARBA" id="ARBA00005996"/>
    </source>
</evidence>
<dbReference type="SUPFAM" id="SSF75169">
    <property type="entry name" value="DsrEFH-like"/>
    <property type="match status" value="1"/>
</dbReference>
<reference evidence="2" key="1">
    <citation type="journal article" date="2020" name="mSystems">
        <title>Genome- and Community-Level Interaction Insights into Carbon Utilization and Element Cycling Functions of Hydrothermarchaeota in Hydrothermal Sediment.</title>
        <authorList>
            <person name="Zhou Z."/>
            <person name="Liu Y."/>
            <person name="Xu W."/>
            <person name="Pan J."/>
            <person name="Luo Z.H."/>
            <person name="Li M."/>
        </authorList>
    </citation>
    <scope>NUCLEOTIDE SEQUENCE [LARGE SCALE GENOMIC DNA]</scope>
    <source>
        <strain evidence="2">SpSt-132</strain>
    </source>
</reference>
<gene>
    <name evidence="2" type="ORF">ENO47_05830</name>
</gene>